<dbReference type="EMBL" id="CP012150">
    <property type="protein sequence ID" value="AKS35722.1"/>
    <property type="molecule type" value="Genomic_DNA"/>
</dbReference>
<dbReference type="RefSeq" id="WP_049748172.1">
    <property type="nucleotide sequence ID" value="NZ_CP012150.1"/>
</dbReference>
<proteinExistence type="predicted"/>
<accession>A0A0K0XED6</accession>
<protein>
    <submittedName>
        <fullName evidence="1">Uncharacterized protein</fullName>
    </submittedName>
</protein>
<dbReference type="KEGG" id="mgo:AFA91_31675"/>
<gene>
    <name evidence="1" type="ORF">AFA91_31675</name>
</gene>
<organism evidence="1 2">
    <name type="scientific">Mycolicibacterium goodii</name>
    <name type="common">Mycobacterium goodii</name>
    <dbReference type="NCBI Taxonomy" id="134601"/>
    <lineage>
        <taxon>Bacteria</taxon>
        <taxon>Bacillati</taxon>
        <taxon>Actinomycetota</taxon>
        <taxon>Actinomycetes</taxon>
        <taxon>Mycobacteriales</taxon>
        <taxon>Mycobacteriaceae</taxon>
        <taxon>Mycolicibacterium</taxon>
    </lineage>
</organism>
<dbReference type="PATRIC" id="fig|134601.6.peg.6552"/>
<name>A0A0K0XED6_MYCGD</name>
<dbReference type="Proteomes" id="UP000062255">
    <property type="component" value="Chromosome"/>
</dbReference>
<evidence type="ECO:0000313" key="2">
    <source>
        <dbReference type="Proteomes" id="UP000062255"/>
    </source>
</evidence>
<evidence type="ECO:0000313" key="1">
    <source>
        <dbReference type="EMBL" id="AKS35722.1"/>
    </source>
</evidence>
<dbReference type="OrthoDB" id="4380718at2"/>
<reference evidence="1 2" key="1">
    <citation type="submission" date="2015-07" db="EMBL/GenBank/DDBJ databases">
        <title>Complete genome sequence of Mycobacterium goodii X7B, a facultative thermophilic biodesulfurizing bacterium.</title>
        <authorList>
            <person name="Yu B."/>
            <person name="Li F."/>
            <person name="Xu P."/>
        </authorList>
    </citation>
    <scope>NUCLEOTIDE SEQUENCE [LARGE SCALE GENOMIC DNA]</scope>
    <source>
        <strain evidence="1 2">X7B</strain>
    </source>
</reference>
<sequence length="89" mass="9447">MCGGCAGAPPDWAAEFVSGPQRRAAVARRLTTLVKRDQIRPMTAGWVFSTPTGRSVVCRTYDELVAVVSERTGIDAEVVTSTGLGAARH</sequence>
<dbReference type="STRING" id="134601.AFA91_31675"/>
<dbReference type="AlphaFoldDB" id="A0A0K0XED6"/>